<sequence length="210" mass="22075">MTPYLAYVVALSIVVVIRGPGIAGLVGQSLGNGLKVSLFFMAGIVAGDVTYLTVATAGLAALAEVFARALLVAKVLGGAYLVYLGILFWTNRGGIEIHQKANSHGGPKALLSGFMVTLGNPKPIVFYLALLPSVIDLHRVGFSQWSILAVLTILVHSTILTPYALVAAKARSVMTRPTAVRRLNRVAGGIIGGAGALMLWEVAVTAWRRV</sequence>
<dbReference type="PANTHER" id="PTHR30086:SF20">
    <property type="entry name" value="ARGININE EXPORTER PROTEIN ARGO-RELATED"/>
    <property type="match status" value="1"/>
</dbReference>
<keyword evidence="4 6" id="KW-1133">Transmembrane helix</keyword>
<evidence type="ECO:0000256" key="6">
    <source>
        <dbReference type="SAM" id="Phobius"/>
    </source>
</evidence>
<dbReference type="PANTHER" id="PTHR30086">
    <property type="entry name" value="ARGININE EXPORTER PROTEIN ARGO"/>
    <property type="match status" value="1"/>
</dbReference>
<evidence type="ECO:0000313" key="7">
    <source>
        <dbReference type="EMBL" id="MBP0616442.1"/>
    </source>
</evidence>
<reference evidence="7 8" key="1">
    <citation type="submission" date="2021-04" db="EMBL/GenBank/DDBJ databases">
        <title>Whole genome sequence of Jiella sp. KSK16Y-1.</title>
        <authorList>
            <person name="Tuo L."/>
        </authorList>
    </citation>
    <scope>NUCLEOTIDE SEQUENCE [LARGE SCALE GENOMIC DNA]</scope>
    <source>
        <strain evidence="7 8">KSK16Y-1</strain>
    </source>
</reference>
<comment type="caution">
    <text evidence="7">The sequence shown here is derived from an EMBL/GenBank/DDBJ whole genome shotgun (WGS) entry which is preliminary data.</text>
</comment>
<dbReference type="Pfam" id="PF01810">
    <property type="entry name" value="LysE"/>
    <property type="match status" value="1"/>
</dbReference>
<keyword evidence="3 6" id="KW-0812">Transmembrane</keyword>
<dbReference type="EMBL" id="JAGJCF010000007">
    <property type="protein sequence ID" value="MBP0616442.1"/>
    <property type="molecule type" value="Genomic_DNA"/>
</dbReference>
<evidence type="ECO:0000256" key="5">
    <source>
        <dbReference type="ARBA" id="ARBA00023136"/>
    </source>
</evidence>
<feature type="transmembrane region" description="Helical" evidence="6">
    <location>
        <begin position="186"/>
        <end position="207"/>
    </location>
</feature>
<evidence type="ECO:0000256" key="4">
    <source>
        <dbReference type="ARBA" id="ARBA00022989"/>
    </source>
</evidence>
<protein>
    <submittedName>
        <fullName evidence="7">LysE family translocator</fullName>
    </submittedName>
</protein>
<feature type="transmembrane region" description="Helical" evidence="6">
    <location>
        <begin position="109"/>
        <end position="130"/>
    </location>
</feature>
<keyword evidence="2" id="KW-1003">Cell membrane</keyword>
<evidence type="ECO:0000313" key="8">
    <source>
        <dbReference type="Proteomes" id="UP000678276"/>
    </source>
</evidence>
<organism evidence="7 8">
    <name type="scientific">Jiella mangrovi</name>
    <dbReference type="NCBI Taxonomy" id="2821407"/>
    <lineage>
        <taxon>Bacteria</taxon>
        <taxon>Pseudomonadati</taxon>
        <taxon>Pseudomonadota</taxon>
        <taxon>Alphaproteobacteria</taxon>
        <taxon>Hyphomicrobiales</taxon>
        <taxon>Aurantimonadaceae</taxon>
        <taxon>Jiella</taxon>
    </lineage>
</organism>
<accession>A0ABS4BI56</accession>
<comment type="subcellular location">
    <subcellularLocation>
        <location evidence="1">Cell membrane</location>
        <topology evidence="1">Multi-pass membrane protein</topology>
    </subcellularLocation>
</comment>
<keyword evidence="5 6" id="KW-0472">Membrane</keyword>
<gene>
    <name evidence="7" type="ORF">J6595_12705</name>
</gene>
<dbReference type="RefSeq" id="WP_209594928.1">
    <property type="nucleotide sequence ID" value="NZ_JAGJCF010000007.1"/>
</dbReference>
<evidence type="ECO:0000256" key="3">
    <source>
        <dbReference type="ARBA" id="ARBA00022692"/>
    </source>
</evidence>
<feature type="transmembrane region" description="Helical" evidence="6">
    <location>
        <begin position="6"/>
        <end position="26"/>
    </location>
</feature>
<proteinExistence type="predicted"/>
<dbReference type="InterPro" id="IPR001123">
    <property type="entry name" value="LeuE-type"/>
</dbReference>
<keyword evidence="8" id="KW-1185">Reference proteome</keyword>
<name>A0ABS4BI56_9HYPH</name>
<feature type="transmembrane region" description="Helical" evidence="6">
    <location>
        <begin position="142"/>
        <end position="165"/>
    </location>
</feature>
<feature type="transmembrane region" description="Helical" evidence="6">
    <location>
        <begin position="69"/>
        <end position="89"/>
    </location>
</feature>
<evidence type="ECO:0000256" key="1">
    <source>
        <dbReference type="ARBA" id="ARBA00004651"/>
    </source>
</evidence>
<evidence type="ECO:0000256" key="2">
    <source>
        <dbReference type="ARBA" id="ARBA00022475"/>
    </source>
</evidence>
<dbReference type="Proteomes" id="UP000678276">
    <property type="component" value="Unassembled WGS sequence"/>
</dbReference>
<feature type="transmembrane region" description="Helical" evidence="6">
    <location>
        <begin position="38"/>
        <end position="63"/>
    </location>
</feature>